<evidence type="ECO:0000313" key="1">
    <source>
        <dbReference type="EMBL" id="SFH91253.1"/>
    </source>
</evidence>
<protein>
    <submittedName>
        <fullName evidence="1">Uncharacterized protein</fullName>
    </submittedName>
</protein>
<proteinExistence type="predicted"/>
<organism evidence="1 2">
    <name type="scientific">Paracoccus aminovorans</name>
    <dbReference type="NCBI Taxonomy" id="34004"/>
    <lineage>
        <taxon>Bacteria</taxon>
        <taxon>Pseudomonadati</taxon>
        <taxon>Pseudomonadota</taxon>
        <taxon>Alphaproteobacteria</taxon>
        <taxon>Rhodobacterales</taxon>
        <taxon>Paracoccaceae</taxon>
        <taxon>Paracoccus</taxon>
    </lineage>
</organism>
<dbReference type="RefSeq" id="WP_074970312.1">
    <property type="nucleotide sequence ID" value="NZ_CBCRYP010000040.1"/>
</dbReference>
<keyword evidence="2" id="KW-1185">Reference proteome</keyword>
<accession>A0A1I3DX92</accession>
<evidence type="ECO:0000313" key="2">
    <source>
        <dbReference type="Proteomes" id="UP000183635"/>
    </source>
</evidence>
<dbReference type="OrthoDB" id="7767808at2"/>
<dbReference type="AlphaFoldDB" id="A0A1I3DX92"/>
<dbReference type="Proteomes" id="UP000183635">
    <property type="component" value="Unassembled WGS sequence"/>
</dbReference>
<gene>
    <name evidence="1" type="ORF">SAMN04488021_1434</name>
</gene>
<reference evidence="1 2" key="1">
    <citation type="submission" date="2016-10" db="EMBL/GenBank/DDBJ databases">
        <authorList>
            <person name="de Groot N.N."/>
        </authorList>
    </citation>
    <scope>NUCLEOTIDE SEQUENCE [LARGE SCALE GENOMIC DNA]</scope>
    <source>
        <strain evidence="1 2">DSM 8537</strain>
    </source>
</reference>
<sequence>MTGNNKYIIIGAEVDQAEAFLHDDGNITDKKGADGVPLNVEFIGRLMVELSQRGRSGVPKAELDALEERIRRALVVQDFSTQSGGAALTEAERQQILDGTTVRIEFETRRRGRKKPDRNTRILVVPSDETLAITDALLGAQGHADGFRPPLSYELDRALMLASMKTEILEMVREFAGENHPDWTSALQSALEDHMEKAIASRSRFKDGAGQPAKDVKNEIMSSPRRAFHRSVGIYATNMCR</sequence>
<dbReference type="STRING" id="34004.SAMN04488021_1434"/>
<dbReference type="EMBL" id="FOPU01000043">
    <property type="protein sequence ID" value="SFH91253.1"/>
    <property type="molecule type" value="Genomic_DNA"/>
</dbReference>
<name>A0A1I3DX92_9RHOB</name>